<dbReference type="RefSeq" id="WP_308950768.1">
    <property type="nucleotide sequence ID" value="NZ_JARXHW010000027.1"/>
</dbReference>
<evidence type="ECO:0000313" key="2">
    <source>
        <dbReference type="EMBL" id="MDQ8208261.1"/>
    </source>
</evidence>
<sequence>MKSISALSSLAAFGLLASLSNSYASDDWKANPTDNDWLTASNWNAGGGTNTILEGDNGDSTTNLSGDAGSLNGAVKAGLQIRGGHILNILSGASLNVSGNINMGAAGSGTVYQTGGSVDVDDSLFMVGSHSASYTISGGSLTTDGISVGTLAASTFAIEGDTASVEVAGALNANAFSTFGFTLGMTGVDTIDSITTMTIVSGAGLVIDGSSYTGGAGTISLFSYSDLADATEFAESISGFGSLTADVVYTATGIDLVLIPEPGTYALLGGMLALTAVIMRRR</sequence>
<proteinExistence type="predicted"/>
<name>A0ABU1AVT4_9BACT</name>
<protein>
    <submittedName>
        <fullName evidence="2">PEP-CTERM sorting domain-containing protein</fullName>
    </submittedName>
</protein>
<dbReference type="Proteomes" id="UP001225316">
    <property type="component" value="Unassembled WGS sequence"/>
</dbReference>
<comment type="caution">
    <text evidence="2">The sequence shown here is derived from an EMBL/GenBank/DDBJ whole genome shotgun (WGS) entry which is preliminary data.</text>
</comment>
<dbReference type="EMBL" id="JARXHW010000027">
    <property type="protein sequence ID" value="MDQ8208261.1"/>
    <property type="molecule type" value="Genomic_DNA"/>
</dbReference>
<reference evidence="2 3" key="1">
    <citation type="submission" date="2023-04" db="EMBL/GenBank/DDBJ databases">
        <title>A novel bacteria isolated from coastal sediment.</title>
        <authorList>
            <person name="Liu X.-J."/>
            <person name="Du Z.-J."/>
        </authorList>
    </citation>
    <scope>NUCLEOTIDE SEQUENCE [LARGE SCALE GENOMIC DNA]</scope>
    <source>
        <strain evidence="2 3">SDUM461003</strain>
    </source>
</reference>
<evidence type="ECO:0000256" key="1">
    <source>
        <dbReference type="SAM" id="SignalP"/>
    </source>
</evidence>
<gene>
    <name evidence="2" type="ORF">QEH52_12125</name>
</gene>
<feature type="chain" id="PRO_5046431856" evidence="1">
    <location>
        <begin position="25"/>
        <end position="282"/>
    </location>
</feature>
<keyword evidence="1" id="KW-0732">Signal</keyword>
<evidence type="ECO:0000313" key="3">
    <source>
        <dbReference type="Proteomes" id="UP001225316"/>
    </source>
</evidence>
<dbReference type="NCBIfam" id="TIGR02595">
    <property type="entry name" value="PEP_CTERM"/>
    <property type="match status" value="1"/>
</dbReference>
<feature type="signal peptide" evidence="1">
    <location>
        <begin position="1"/>
        <end position="24"/>
    </location>
</feature>
<dbReference type="InterPro" id="IPR013424">
    <property type="entry name" value="Ice-binding_C"/>
</dbReference>
<accession>A0ABU1AVT4</accession>
<keyword evidence="3" id="KW-1185">Reference proteome</keyword>
<organism evidence="2 3">
    <name type="scientific">Thalassobacterium maritimum</name>
    <dbReference type="NCBI Taxonomy" id="3041265"/>
    <lineage>
        <taxon>Bacteria</taxon>
        <taxon>Pseudomonadati</taxon>
        <taxon>Verrucomicrobiota</taxon>
        <taxon>Opitutia</taxon>
        <taxon>Puniceicoccales</taxon>
        <taxon>Coraliomargaritaceae</taxon>
        <taxon>Thalassobacterium</taxon>
    </lineage>
</organism>